<feature type="compositionally biased region" description="Polar residues" evidence="1">
    <location>
        <begin position="78"/>
        <end position="87"/>
    </location>
</feature>
<feature type="compositionally biased region" description="Low complexity" evidence="1">
    <location>
        <begin position="123"/>
        <end position="138"/>
    </location>
</feature>
<evidence type="ECO:0000313" key="3">
    <source>
        <dbReference type="Proteomes" id="UP001610563"/>
    </source>
</evidence>
<protein>
    <submittedName>
        <fullName evidence="2">Uncharacterized protein</fullName>
    </submittedName>
</protein>
<evidence type="ECO:0000256" key="1">
    <source>
        <dbReference type="SAM" id="MobiDB-lite"/>
    </source>
</evidence>
<keyword evidence="3" id="KW-1185">Reference proteome</keyword>
<feature type="region of interest" description="Disordered" evidence="1">
    <location>
        <begin position="1"/>
        <end position="185"/>
    </location>
</feature>
<feature type="compositionally biased region" description="Basic and acidic residues" evidence="1">
    <location>
        <begin position="215"/>
        <end position="224"/>
    </location>
</feature>
<feature type="compositionally biased region" description="Low complexity" evidence="1">
    <location>
        <begin position="35"/>
        <end position="53"/>
    </location>
</feature>
<sequence length="693" mass="77668">MAGMNPARKITSYFKRPDFALGAQTTRSDTPVEDPAPALQSSPSSELPQLPLSDGTIPDTPGGPSAQLKRSLLRSTEETANNDPGPQSSFHSFGTTSSFGSSQRVFKNGREVVISSDGEESDSTSSFEPPEELLALLKPQPPKVRFTDDSEMDHDSSASGRALRTRKTPNTRSILPSKPTPHRYKNTLDSLVMHAVDDKETEADIARLRASLKTESARESDSAKQKSVSEGTLASALDSGADDSTGIQRLLDAVRRTEAFELGKSWRFFDLRTPLPPPPDFPRDCVCPGTYLEVLREPGSRERAFSSGVIDFALSRNLLSDELVRWIFYSIPSEPRESLRHAYCGAIKRTTAERLKRLVQPEDIDTVFWHMSARPQALAFSDPIIPDAHPPSDPPESQPQQHTALLSVLDIFREAADLFSRNTRDRILDILLRLPLDSSLTRHSILCNKMERTITAVLEGVSGEDADDLVRFFLRPLGKSLSNIKEATRICKIVSRTLKDAELQSRLLEHIVPTNSWIATLRRRLALIFLTGDSHAELQPTNGDSEVKRITNILRDPRFDVKRHKRKGLPEYDYGELRAVTTFLNIIIDSGWSETKFSDEDAEDEFNREVDLLAERVKKIFTAIEDSGASHLRRTLAKEALESLHYRIVYSVRSKPRPKKVLFGQYHPEKKSQNLLKYLNKKKVPIRSDKPGP</sequence>
<dbReference type="EMBL" id="JBFTWV010000030">
    <property type="protein sequence ID" value="KAL2795995.1"/>
    <property type="molecule type" value="Genomic_DNA"/>
</dbReference>
<comment type="caution">
    <text evidence="2">The sequence shown here is derived from an EMBL/GenBank/DDBJ whole genome shotgun (WGS) entry which is preliminary data.</text>
</comment>
<feature type="compositionally biased region" description="Low complexity" evidence="1">
    <location>
        <begin position="88"/>
        <end position="102"/>
    </location>
</feature>
<proteinExistence type="predicted"/>
<evidence type="ECO:0000313" key="2">
    <source>
        <dbReference type="EMBL" id="KAL2795995.1"/>
    </source>
</evidence>
<reference evidence="2 3" key="1">
    <citation type="submission" date="2024-07" db="EMBL/GenBank/DDBJ databases">
        <title>Section-level genome sequencing and comparative genomics of Aspergillus sections Usti and Cavernicolus.</title>
        <authorList>
            <consortium name="Lawrence Berkeley National Laboratory"/>
            <person name="Nybo J.L."/>
            <person name="Vesth T.C."/>
            <person name="Theobald S."/>
            <person name="Frisvad J.C."/>
            <person name="Larsen T.O."/>
            <person name="Kjaerboelling I."/>
            <person name="Rothschild-Mancinelli K."/>
            <person name="Lyhne E.K."/>
            <person name="Kogle M.E."/>
            <person name="Barry K."/>
            <person name="Clum A."/>
            <person name="Na H."/>
            <person name="Ledsgaard L."/>
            <person name="Lin J."/>
            <person name="Lipzen A."/>
            <person name="Kuo A."/>
            <person name="Riley R."/>
            <person name="Mondo S."/>
            <person name="Labutti K."/>
            <person name="Haridas S."/>
            <person name="Pangalinan J."/>
            <person name="Salamov A.A."/>
            <person name="Simmons B.A."/>
            <person name="Magnuson J.K."/>
            <person name="Chen J."/>
            <person name="Drula E."/>
            <person name="Henrissat B."/>
            <person name="Wiebenga A."/>
            <person name="Lubbers R.J."/>
            <person name="Gomes A.C."/>
            <person name="Makela M.R."/>
            <person name="Stajich J."/>
            <person name="Grigoriev I.V."/>
            <person name="Mortensen U.H."/>
            <person name="De Vries R.P."/>
            <person name="Baker S.E."/>
            <person name="Andersen M.R."/>
        </authorList>
    </citation>
    <scope>NUCLEOTIDE SEQUENCE [LARGE SCALE GENOMIC DNA]</scope>
    <source>
        <strain evidence="2 3">CBS 209.92</strain>
    </source>
</reference>
<organism evidence="2 3">
    <name type="scientific">Aspergillus keveii</name>
    <dbReference type="NCBI Taxonomy" id="714993"/>
    <lineage>
        <taxon>Eukaryota</taxon>
        <taxon>Fungi</taxon>
        <taxon>Dikarya</taxon>
        <taxon>Ascomycota</taxon>
        <taxon>Pezizomycotina</taxon>
        <taxon>Eurotiomycetes</taxon>
        <taxon>Eurotiomycetidae</taxon>
        <taxon>Eurotiales</taxon>
        <taxon>Aspergillaceae</taxon>
        <taxon>Aspergillus</taxon>
        <taxon>Aspergillus subgen. Nidulantes</taxon>
    </lineage>
</organism>
<feature type="compositionally biased region" description="Basic and acidic residues" evidence="1">
    <location>
        <begin position="145"/>
        <end position="156"/>
    </location>
</feature>
<feature type="region of interest" description="Disordered" evidence="1">
    <location>
        <begin position="212"/>
        <end position="240"/>
    </location>
</feature>
<dbReference type="Proteomes" id="UP001610563">
    <property type="component" value="Unassembled WGS sequence"/>
</dbReference>
<gene>
    <name evidence="2" type="ORF">BJX66DRAFT_300777</name>
</gene>
<name>A0ABR4GAE4_9EURO</name>
<accession>A0ABR4GAE4</accession>